<comment type="similarity">
    <text evidence="1">Belongs to the short-chain dehydrogenases/reductases (SDR) family.</text>
</comment>
<dbReference type="NCBIfam" id="NF009467">
    <property type="entry name" value="PRK12826.1-3"/>
    <property type="match status" value="1"/>
</dbReference>
<dbReference type="InterPro" id="IPR023985">
    <property type="entry name" value="SDR_subfam_1"/>
</dbReference>
<dbReference type="PANTHER" id="PTHR24321:SF8">
    <property type="entry name" value="ESTRADIOL 17-BETA-DEHYDROGENASE 8-RELATED"/>
    <property type="match status" value="1"/>
</dbReference>
<evidence type="ECO:0000256" key="2">
    <source>
        <dbReference type="ARBA" id="ARBA00023002"/>
    </source>
</evidence>
<dbReference type="AlphaFoldDB" id="A0A1H6LA90"/>
<dbReference type="PRINTS" id="PR00081">
    <property type="entry name" value="GDHRDH"/>
</dbReference>
<dbReference type="FunFam" id="3.40.50.720:FF:000084">
    <property type="entry name" value="Short-chain dehydrogenase reductase"/>
    <property type="match status" value="1"/>
</dbReference>
<evidence type="ECO:0000256" key="1">
    <source>
        <dbReference type="ARBA" id="ARBA00006484"/>
    </source>
</evidence>
<dbReference type="PANTHER" id="PTHR24321">
    <property type="entry name" value="DEHYDROGENASES, SHORT CHAIN"/>
    <property type="match status" value="1"/>
</dbReference>
<keyword evidence="3" id="KW-0520">NAD</keyword>
<accession>A0A1H6LA90</accession>
<protein>
    <submittedName>
        <fullName evidence="4">SDR family mycofactocin-dependent oxidoreductase</fullName>
    </submittedName>
</protein>
<sequence length="277" mass="28852">MAKQFEGKVAFITGAARGQGRAHAVRFAEEGADIIAVDLCDQIGSVAYPMATPEDLDETVNLVEKTGRRIVAEHGDVRDLARLQEIVAHGVAELGRIDFVLANAGILPAAGSQGGELSAFVDAVNVMLNGVYYTIIATLPALLAHGDGGAIVITSSAAGFKPVTVDFGTMNHGAAGYTVAKHGVIGVMRHFARGLAEKNIRVNTVHPGGVATPMIYNEALAEWSGEHPSFSASQQPLLAIPPVEPEAISDAMVYLCGDSGRYVTGVALPVDGGQIIK</sequence>
<dbReference type="Pfam" id="PF13561">
    <property type="entry name" value="adh_short_C2"/>
    <property type="match status" value="1"/>
</dbReference>
<dbReference type="GO" id="GO:0016491">
    <property type="term" value="F:oxidoreductase activity"/>
    <property type="evidence" value="ECO:0007669"/>
    <property type="project" value="UniProtKB-KW"/>
</dbReference>
<evidence type="ECO:0000313" key="5">
    <source>
        <dbReference type="Proteomes" id="UP000182915"/>
    </source>
</evidence>
<dbReference type="EMBL" id="LT629971">
    <property type="protein sequence ID" value="SEH85403.1"/>
    <property type="molecule type" value="Genomic_DNA"/>
</dbReference>
<dbReference type="CDD" id="cd05233">
    <property type="entry name" value="SDR_c"/>
    <property type="match status" value="1"/>
</dbReference>
<gene>
    <name evidence="4" type="ORF">SAMN04489835_4912</name>
</gene>
<evidence type="ECO:0000256" key="3">
    <source>
        <dbReference type="ARBA" id="ARBA00023027"/>
    </source>
</evidence>
<organism evidence="4 5">
    <name type="scientific">Mycolicibacterium rutilum</name>
    <name type="common">Mycobacterium rutilum</name>
    <dbReference type="NCBI Taxonomy" id="370526"/>
    <lineage>
        <taxon>Bacteria</taxon>
        <taxon>Bacillati</taxon>
        <taxon>Actinomycetota</taxon>
        <taxon>Actinomycetes</taxon>
        <taxon>Mycobacteriales</taxon>
        <taxon>Mycobacteriaceae</taxon>
        <taxon>Mycolicibacterium</taxon>
    </lineage>
</organism>
<keyword evidence="5" id="KW-1185">Reference proteome</keyword>
<evidence type="ECO:0000313" key="4">
    <source>
        <dbReference type="EMBL" id="SEH85403.1"/>
    </source>
</evidence>
<dbReference type="InterPro" id="IPR002347">
    <property type="entry name" value="SDR_fam"/>
</dbReference>
<dbReference type="Proteomes" id="UP000182915">
    <property type="component" value="Chromosome I"/>
</dbReference>
<name>A0A1H6LA90_MYCRU</name>
<dbReference type="NCBIfam" id="TIGR03971">
    <property type="entry name" value="SDR_subfam_1"/>
    <property type="match status" value="1"/>
</dbReference>
<dbReference type="OrthoDB" id="5173603at2"/>
<dbReference type="SUPFAM" id="SSF51735">
    <property type="entry name" value="NAD(P)-binding Rossmann-fold domains"/>
    <property type="match status" value="1"/>
</dbReference>
<dbReference type="STRING" id="370526.SAMN04489835_4912"/>
<dbReference type="Gene3D" id="3.40.50.720">
    <property type="entry name" value="NAD(P)-binding Rossmann-like Domain"/>
    <property type="match status" value="1"/>
</dbReference>
<dbReference type="InterPro" id="IPR036291">
    <property type="entry name" value="NAD(P)-bd_dom_sf"/>
</dbReference>
<keyword evidence="2" id="KW-0560">Oxidoreductase</keyword>
<proteinExistence type="inferred from homology"/>
<reference evidence="5" key="1">
    <citation type="submission" date="2016-10" db="EMBL/GenBank/DDBJ databases">
        <authorList>
            <person name="Varghese N."/>
            <person name="Submissions S."/>
        </authorList>
    </citation>
    <scope>NUCLEOTIDE SEQUENCE [LARGE SCALE GENOMIC DNA]</scope>
    <source>
        <strain evidence="5">DSM 45405</strain>
    </source>
</reference>
<dbReference type="RefSeq" id="WP_083409396.1">
    <property type="nucleotide sequence ID" value="NZ_LT629971.1"/>
</dbReference>